<protein>
    <submittedName>
        <fullName evidence="1">Uncharacterized protein</fullName>
    </submittedName>
</protein>
<proteinExistence type="predicted"/>
<dbReference type="STRING" id="378806.STAUR_2483"/>
<dbReference type="eggNOG" id="COG1413">
    <property type="taxonomic scope" value="Bacteria"/>
</dbReference>
<dbReference type="HOGENOM" id="CLU_2182358_0_0_7"/>
<dbReference type="EMBL" id="CP002271">
    <property type="protein sequence ID" value="ADO70287.1"/>
    <property type="molecule type" value="Genomic_DNA"/>
</dbReference>
<evidence type="ECO:0000313" key="1">
    <source>
        <dbReference type="EMBL" id="ADO70287.1"/>
    </source>
</evidence>
<keyword evidence="2" id="KW-1185">Reference proteome</keyword>
<sequence>MEEPQANPLQAVRMHGTLVVVESLAHLWRCGASGACRSVRGAVACQAVGGTPRRAAGTRAGEAGNLVVGTTNQRLDEVVRGRVGAFAHAHVLRVTGDGRVAPFESDGRS</sequence>
<evidence type="ECO:0000313" key="2">
    <source>
        <dbReference type="Proteomes" id="UP000001351"/>
    </source>
</evidence>
<dbReference type="KEGG" id="sur:STAUR_2483"/>
<gene>
    <name evidence="1" type="ordered locus">STAUR_2483</name>
</gene>
<dbReference type="AlphaFoldDB" id="E3FGF2"/>
<reference evidence="1 2" key="1">
    <citation type="journal article" date="2011" name="Mol. Biol. Evol.">
        <title>Comparative genomic analysis of fruiting body formation in Myxococcales.</title>
        <authorList>
            <person name="Huntley S."/>
            <person name="Hamann N."/>
            <person name="Wegener-Feldbrugge S."/>
            <person name="Treuner-Lange A."/>
            <person name="Kube M."/>
            <person name="Reinhardt R."/>
            <person name="Klages S."/>
            <person name="Muller R."/>
            <person name="Ronning C.M."/>
            <person name="Nierman W.C."/>
            <person name="Sogaard-Andersen L."/>
        </authorList>
    </citation>
    <scope>NUCLEOTIDE SEQUENCE [LARGE SCALE GENOMIC DNA]</scope>
    <source>
        <strain evidence="1 2">DW4/3-1</strain>
    </source>
</reference>
<organism evidence="1 2">
    <name type="scientific">Stigmatella aurantiaca (strain DW4/3-1)</name>
    <dbReference type="NCBI Taxonomy" id="378806"/>
    <lineage>
        <taxon>Bacteria</taxon>
        <taxon>Pseudomonadati</taxon>
        <taxon>Myxococcota</taxon>
        <taxon>Myxococcia</taxon>
        <taxon>Myxococcales</taxon>
        <taxon>Cystobacterineae</taxon>
        <taxon>Archangiaceae</taxon>
        <taxon>Stigmatella</taxon>
    </lineage>
</organism>
<accession>E3FGF2</accession>
<dbReference type="Proteomes" id="UP000001351">
    <property type="component" value="Chromosome"/>
</dbReference>
<name>E3FGF2_STIAD</name>